<name>A0A5B7FE35_PORTR</name>
<evidence type="ECO:0000256" key="1">
    <source>
        <dbReference type="SAM" id="MobiDB-lite"/>
    </source>
</evidence>
<evidence type="ECO:0000313" key="2">
    <source>
        <dbReference type="EMBL" id="MPC43318.1"/>
    </source>
</evidence>
<feature type="region of interest" description="Disordered" evidence="1">
    <location>
        <begin position="1"/>
        <end position="33"/>
    </location>
</feature>
<feature type="compositionally biased region" description="Pro residues" evidence="1">
    <location>
        <begin position="93"/>
        <end position="102"/>
    </location>
</feature>
<reference evidence="2 3" key="1">
    <citation type="submission" date="2019-05" db="EMBL/GenBank/DDBJ databases">
        <title>Another draft genome of Portunus trituberculatus and its Hox gene families provides insights of decapod evolution.</title>
        <authorList>
            <person name="Jeong J.-H."/>
            <person name="Song I."/>
            <person name="Kim S."/>
            <person name="Choi T."/>
            <person name="Kim D."/>
            <person name="Ryu S."/>
            <person name="Kim W."/>
        </authorList>
    </citation>
    <scope>NUCLEOTIDE SEQUENCE [LARGE SCALE GENOMIC DNA]</scope>
    <source>
        <tissue evidence="2">Muscle</tissue>
    </source>
</reference>
<evidence type="ECO:0000313" key="3">
    <source>
        <dbReference type="Proteomes" id="UP000324222"/>
    </source>
</evidence>
<accession>A0A5B7FE35</accession>
<gene>
    <name evidence="2" type="ORF">E2C01_036963</name>
</gene>
<dbReference type="Proteomes" id="UP000324222">
    <property type="component" value="Unassembled WGS sequence"/>
</dbReference>
<dbReference type="EMBL" id="VSRR010005776">
    <property type="protein sequence ID" value="MPC43318.1"/>
    <property type="molecule type" value="Genomic_DNA"/>
</dbReference>
<proteinExistence type="predicted"/>
<sequence length="102" mass="11430">MLPRYFRRQTGFLPHTRASSPGREKPTTKPFWKLPFVNTNTPSSVLISSAVTPRAKVVSRTATETPTLIVRVVDTVWDESVKERQDADVASRGPPPLLTKTR</sequence>
<comment type="caution">
    <text evidence="2">The sequence shown here is derived from an EMBL/GenBank/DDBJ whole genome shotgun (WGS) entry which is preliminary data.</text>
</comment>
<keyword evidence="3" id="KW-1185">Reference proteome</keyword>
<organism evidence="2 3">
    <name type="scientific">Portunus trituberculatus</name>
    <name type="common">Swimming crab</name>
    <name type="synonym">Neptunus trituberculatus</name>
    <dbReference type="NCBI Taxonomy" id="210409"/>
    <lineage>
        <taxon>Eukaryota</taxon>
        <taxon>Metazoa</taxon>
        <taxon>Ecdysozoa</taxon>
        <taxon>Arthropoda</taxon>
        <taxon>Crustacea</taxon>
        <taxon>Multicrustacea</taxon>
        <taxon>Malacostraca</taxon>
        <taxon>Eumalacostraca</taxon>
        <taxon>Eucarida</taxon>
        <taxon>Decapoda</taxon>
        <taxon>Pleocyemata</taxon>
        <taxon>Brachyura</taxon>
        <taxon>Eubrachyura</taxon>
        <taxon>Portunoidea</taxon>
        <taxon>Portunidae</taxon>
        <taxon>Portuninae</taxon>
        <taxon>Portunus</taxon>
    </lineage>
</organism>
<protein>
    <submittedName>
        <fullName evidence="2">Uncharacterized protein</fullName>
    </submittedName>
</protein>
<dbReference type="AlphaFoldDB" id="A0A5B7FE35"/>
<feature type="region of interest" description="Disordered" evidence="1">
    <location>
        <begin position="81"/>
        <end position="102"/>
    </location>
</feature>